<dbReference type="InterPro" id="IPR036388">
    <property type="entry name" value="WH-like_DNA-bd_sf"/>
</dbReference>
<dbReference type="Proteomes" id="UP001589707">
    <property type="component" value="Unassembled WGS sequence"/>
</dbReference>
<dbReference type="EMBL" id="JBHMAU010000075">
    <property type="protein sequence ID" value="MFB9777308.1"/>
    <property type="molecule type" value="Genomic_DNA"/>
</dbReference>
<organism evidence="2 3">
    <name type="scientific">Brevibacterium otitidis</name>
    <dbReference type="NCBI Taxonomy" id="53364"/>
    <lineage>
        <taxon>Bacteria</taxon>
        <taxon>Bacillati</taxon>
        <taxon>Actinomycetota</taxon>
        <taxon>Actinomycetes</taxon>
        <taxon>Micrococcales</taxon>
        <taxon>Brevibacteriaceae</taxon>
        <taxon>Brevibacterium</taxon>
    </lineage>
</organism>
<dbReference type="SUPFAM" id="SSF46955">
    <property type="entry name" value="Putative DNA-binding domain"/>
    <property type="match status" value="1"/>
</dbReference>
<feature type="domain" description="Helix-turn-helix" evidence="1">
    <location>
        <begin position="8"/>
        <end position="57"/>
    </location>
</feature>
<dbReference type="InterPro" id="IPR009061">
    <property type="entry name" value="DNA-bd_dom_put_sf"/>
</dbReference>
<dbReference type="RefSeq" id="WP_376841230.1">
    <property type="nucleotide sequence ID" value="NZ_JBHMAU010000075.1"/>
</dbReference>
<dbReference type="InterPro" id="IPR041657">
    <property type="entry name" value="HTH_17"/>
</dbReference>
<name>A0ABV5X4D6_9MICO</name>
<evidence type="ECO:0000313" key="2">
    <source>
        <dbReference type="EMBL" id="MFB9777308.1"/>
    </source>
</evidence>
<proteinExistence type="predicted"/>
<sequence>MTAVLSRLLTANEVAELLSVHPRTVHRLRKDGLLPAVAIFGTWRYDPADIRRYIRQQKGTTP</sequence>
<dbReference type="Pfam" id="PF12728">
    <property type="entry name" value="HTH_17"/>
    <property type="match status" value="1"/>
</dbReference>
<evidence type="ECO:0000313" key="3">
    <source>
        <dbReference type="Proteomes" id="UP001589707"/>
    </source>
</evidence>
<accession>A0ABV5X4D6</accession>
<dbReference type="Gene3D" id="1.10.10.10">
    <property type="entry name" value="Winged helix-like DNA-binding domain superfamily/Winged helix DNA-binding domain"/>
    <property type="match status" value="1"/>
</dbReference>
<reference evidence="2 3" key="1">
    <citation type="submission" date="2024-09" db="EMBL/GenBank/DDBJ databases">
        <authorList>
            <person name="Sun Q."/>
            <person name="Mori K."/>
        </authorList>
    </citation>
    <scope>NUCLEOTIDE SEQUENCE [LARGE SCALE GENOMIC DNA]</scope>
    <source>
        <strain evidence="2 3">JCM 11683</strain>
    </source>
</reference>
<keyword evidence="3" id="KW-1185">Reference proteome</keyword>
<protein>
    <submittedName>
        <fullName evidence="2">Helix-turn-helix domain-containing protein</fullName>
    </submittedName>
</protein>
<evidence type="ECO:0000259" key="1">
    <source>
        <dbReference type="Pfam" id="PF12728"/>
    </source>
</evidence>
<comment type="caution">
    <text evidence="2">The sequence shown here is derived from an EMBL/GenBank/DDBJ whole genome shotgun (WGS) entry which is preliminary data.</text>
</comment>
<gene>
    <name evidence="2" type="ORF">ACFFN1_13010</name>
</gene>